<evidence type="ECO:0000256" key="8">
    <source>
        <dbReference type="ARBA" id="ARBA00023134"/>
    </source>
</evidence>
<evidence type="ECO:0000256" key="3">
    <source>
        <dbReference type="ARBA" id="ARBA00020256"/>
    </source>
</evidence>
<evidence type="ECO:0000313" key="12">
    <source>
        <dbReference type="Proteomes" id="UP000076842"/>
    </source>
</evidence>
<feature type="non-terminal residue" evidence="11">
    <location>
        <position position="1"/>
    </location>
</feature>
<feature type="non-terminal residue" evidence="11">
    <location>
        <position position="167"/>
    </location>
</feature>
<dbReference type="SUPFAM" id="SSF52540">
    <property type="entry name" value="P-loop containing nucleoside triphosphate hydrolases"/>
    <property type="match status" value="1"/>
</dbReference>
<protein>
    <recommendedName>
        <fullName evidence="3">Signal recognition particle receptor subunit beta</fullName>
    </recommendedName>
</protein>
<dbReference type="Proteomes" id="UP000076842">
    <property type="component" value="Unassembled WGS sequence"/>
</dbReference>
<organism evidence="11 12">
    <name type="scientific">Calocera cornea HHB12733</name>
    <dbReference type="NCBI Taxonomy" id="1353952"/>
    <lineage>
        <taxon>Eukaryota</taxon>
        <taxon>Fungi</taxon>
        <taxon>Dikarya</taxon>
        <taxon>Basidiomycota</taxon>
        <taxon>Agaricomycotina</taxon>
        <taxon>Dacrymycetes</taxon>
        <taxon>Dacrymycetales</taxon>
        <taxon>Dacrymycetaceae</taxon>
        <taxon>Calocera</taxon>
    </lineage>
</organism>
<dbReference type="Pfam" id="PF09439">
    <property type="entry name" value="SRPRB"/>
    <property type="match status" value="1"/>
</dbReference>
<evidence type="ECO:0000256" key="7">
    <source>
        <dbReference type="ARBA" id="ARBA00022989"/>
    </source>
</evidence>
<name>A0A165F940_9BASI</name>
<evidence type="ECO:0000256" key="1">
    <source>
        <dbReference type="ARBA" id="ARBA00004389"/>
    </source>
</evidence>
<evidence type="ECO:0000256" key="9">
    <source>
        <dbReference type="ARBA" id="ARBA00023136"/>
    </source>
</evidence>
<keyword evidence="5" id="KW-0547">Nucleotide-binding</keyword>
<keyword evidence="6" id="KW-0256">Endoplasmic reticulum</keyword>
<reference evidence="11 12" key="1">
    <citation type="journal article" date="2016" name="Mol. Biol. Evol.">
        <title>Comparative Genomics of Early-Diverging Mushroom-Forming Fungi Provides Insights into the Origins of Lignocellulose Decay Capabilities.</title>
        <authorList>
            <person name="Nagy L.G."/>
            <person name="Riley R."/>
            <person name="Tritt A."/>
            <person name="Adam C."/>
            <person name="Daum C."/>
            <person name="Floudas D."/>
            <person name="Sun H."/>
            <person name="Yadav J.S."/>
            <person name="Pangilinan J."/>
            <person name="Larsson K.H."/>
            <person name="Matsuura K."/>
            <person name="Barry K."/>
            <person name="Labutti K."/>
            <person name="Kuo R."/>
            <person name="Ohm R.A."/>
            <person name="Bhattacharya S.S."/>
            <person name="Shirouzu T."/>
            <person name="Yoshinaga Y."/>
            <person name="Martin F.M."/>
            <person name="Grigoriev I.V."/>
            <person name="Hibbett D.S."/>
        </authorList>
    </citation>
    <scope>NUCLEOTIDE SEQUENCE [LARGE SCALE GENOMIC DNA]</scope>
    <source>
        <strain evidence="11 12">HHB12733</strain>
    </source>
</reference>
<dbReference type="Gene3D" id="3.40.50.300">
    <property type="entry name" value="P-loop containing nucleotide triphosphate hydrolases"/>
    <property type="match status" value="1"/>
</dbReference>
<keyword evidence="12" id="KW-1185">Reference proteome</keyword>
<comment type="similarity">
    <text evidence="2">Belongs to the SRP receptor beta subunit family.</text>
</comment>
<dbReference type="OrthoDB" id="41266at2759"/>
<evidence type="ECO:0000256" key="5">
    <source>
        <dbReference type="ARBA" id="ARBA00022741"/>
    </source>
</evidence>
<keyword evidence="10" id="KW-0675">Receptor</keyword>
<evidence type="ECO:0000313" key="11">
    <source>
        <dbReference type="EMBL" id="KZT56413.1"/>
    </source>
</evidence>
<dbReference type="InParanoid" id="A0A165F940"/>
<evidence type="ECO:0000256" key="10">
    <source>
        <dbReference type="ARBA" id="ARBA00023170"/>
    </source>
</evidence>
<keyword evidence="7" id="KW-1133">Transmembrane helix</keyword>
<dbReference type="GO" id="GO:0005525">
    <property type="term" value="F:GTP binding"/>
    <property type="evidence" value="ECO:0007669"/>
    <property type="project" value="UniProtKB-KW"/>
</dbReference>
<evidence type="ECO:0000256" key="4">
    <source>
        <dbReference type="ARBA" id="ARBA00022692"/>
    </source>
</evidence>
<dbReference type="GO" id="GO:0005789">
    <property type="term" value="C:endoplasmic reticulum membrane"/>
    <property type="evidence" value="ECO:0007669"/>
    <property type="project" value="UniProtKB-SubCell"/>
</dbReference>
<dbReference type="GO" id="GO:0016787">
    <property type="term" value="F:hydrolase activity"/>
    <property type="evidence" value="ECO:0007669"/>
    <property type="project" value="UniProtKB-KW"/>
</dbReference>
<sequence length="167" mass="18507">AVYLLNRKSRKDMVKNVLFVGPSDSGKTALFTNMVYQQPLASHTSLQTNIGLLLQDSKMIRLIDVPGHPRLRNKFKEYLATVDGIVFTADANTVARNGAMVAEHLHLVLSAVQPLTRPPRLFLLATKADLVQQASQPNTDGAGPYVHPARTRVVSVLERELEKRRLA</sequence>
<keyword evidence="8" id="KW-0342">GTP-binding</keyword>
<dbReference type="STRING" id="1353952.A0A165F940"/>
<keyword evidence="11" id="KW-0378">Hydrolase</keyword>
<accession>A0A165F940</accession>
<comment type="subcellular location">
    <subcellularLocation>
        <location evidence="1">Endoplasmic reticulum membrane</location>
        <topology evidence="1">Single-pass membrane protein</topology>
    </subcellularLocation>
</comment>
<dbReference type="AlphaFoldDB" id="A0A165F940"/>
<dbReference type="InterPro" id="IPR027417">
    <property type="entry name" value="P-loop_NTPase"/>
</dbReference>
<dbReference type="InterPro" id="IPR019009">
    <property type="entry name" value="SRP_receptor_beta_su"/>
</dbReference>
<proteinExistence type="inferred from homology"/>
<gene>
    <name evidence="11" type="ORF">CALCODRAFT_410442</name>
</gene>
<dbReference type="EMBL" id="KV423978">
    <property type="protein sequence ID" value="KZT56413.1"/>
    <property type="molecule type" value="Genomic_DNA"/>
</dbReference>
<evidence type="ECO:0000256" key="2">
    <source>
        <dbReference type="ARBA" id="ARBA00005619"/>
    </source>
</evidence>
<evidence type="ECO:0000256" key="6">
    <source>
        <dbReference type="ARBA" id="ARBA00022824"/>
    </source>
</evidence>
<keyword evidence="9" id="KW-0472">Membrane</keyword>
<keyword evidence="4" id="KW-0812">Transmembrane</keyword>